<reference evidence="1" key="1">
    <citation type="submission" date="2023-03" db="EMBL/GenBank/DDBJ databases">
        <title>Massive genome expansion in bonnet fungi (Mycena s.s.) driven by repeated elements and novel gene families across ecological guilds.</title>
        <authorList>
            <consortium name="Lawrence Berkeley National Laboratory"/>
            <person name="Harder C.B."/>
            <person name="Miyauchi S."/>
            <person name="Viragh M."/>
            <person name="Kuo A."/>
            <person name="Thoen E."/>
            <person name="Andreopoulos B."/>
            <person name="Lu D."/>
            <person name="Skrede I."/>
            <person name="Drula E."/>
            <person name="Henrissat B."/>
            <person name="Morin E."/>
            <person name="Kohler A."/>
            <person name="Barry K."/>
            <person name="LaButti K."/>
            <person name="Morin E."/>
            <person name="Salamov A."/>
            <person name="Lipzen A."/>
            <person name="Mereny Z."/>
            <person name="Hegedus B."/>
            <person name="Baldrian P."/>
            <person name="Stursova M."/>
            <person name="Weitz H."/>
            <person name="Taylor A."/>
            <person name="Grigoriev I.V."/>
            <person name="Nagy L.G."/>
            <person name="Martin F."/>
            <person name="Kauserud H."/>
        </authorList>
    </citation>
    <scope>NUCLEOTIDE SEQUENCE</scope>
    <source>
        <strain evidence="1">9144</strain>
    </source>
</reference>
<organism evidence="1 2">
    <name type="scientific">Mycena pura</name>
    <dbReference type="NCBI Taxonomy" id="153505"/>
    <lineage>
        <taxon>Eukaryota</taxon>
        <taxon>Fungi</taxon>
        <taxon>Dikarya</taxon>
        <taxon>Basidiomycota</taxon>
        <taxon>Agaricomycotina</taxon>
        <taxon>Agaricomycetes</taxon>
        <taxon>Agaricomycetidae</taxon>
        <taxon>Agaricales</taxon>
        <taxon>Marasmiineae</taxon>
        <taxon>Mycenaceae</taxon>
        <taxon>Mycena</taxon>
    </lineage>
</organism>
<dbReference type="Proteomes" id="UP001219525">
    <property type="component" value="Unassembled WGS sequence"/>
</dbReference>
<protein>
    <submittedName>
        <fullName evidence="1">Uncharacterized protein</fullName>
    </submittedName>
</protein>
<dbReference type="PANTHER" id="PTHR46579:SF1">
    <property type="entry name" value="F5_8 TYPE C DOMAIN-CONTAINING PROTEIN"/>
    <property type="match status" value="1"/>
</dbReference>
<dbReference type="AlphaFoldDB" id="A0AAD6VXG5"/>
<comment type="caution">
    <text evidence="1">The sequence shown here is derived from an EMBL/GenBank/DDBJ whole genome shotgun (WGS) entry which is preliminary data.</text>
</comment>
<evidence type="ECO:0000313" key="2">
    <source>
        <dbReference type="Proteomes" id="UP001219525"/>
    </source>
</evidence>
<keyword evidence="2" id="KW-1185">Reference proteome</keyword>
<evidence type="ECO:0000313" key="1">
    <source>
        <dbReference type="EMBL" id="KAJ7222108.1"/>
    </source>
</evidence>
<accession>A0AAD6VXG5</accession>
<proteinExistence type="predicted"/>
<feature type="non-terminal residue" evidence="1">
    <location>
        <position position="1"/>
    </location>
</feature>
<sequence length="108" mass="12374">ALKILVGSSISVAGLDRAKSLLQDYLLEFSKLYGRNEMKPNHHWAVHVPDQALDYGPLYGFWAFLTERLNKFLKNFNSNNRSGGLLEVSMMRQFHRMAQLEGMVCRVS</sequence>
<dbReference type="EMBL" id="JARJCW010000007">
    <property type="protein sequence ID" value="KAJ7222108.1"/>
    <property type="molecule type" value="Genomic_DNA"/>
</dbReference>
<name>A0AAD6VXG5_9AGAR</name>
<gene>
    <name evidence="1" type="ORF">GGX14DRAFT_352968</name>
</gene>
<dbReference type="PANTHER" id="PTHR46579">
    <property type="entry name" value="F5/8 TYPE C DOMAIN-CONTAINING PROTEIN-RELATED"/>
    <property type="match status" value="1"/>
</dbReference>